<feature type="region of interest" description="Disordered" evidence="1">
    <location>
        <begin position="321"/>
        <end position="349"/>
    </location>
</feature>
<dbReference type="Pfam" id="PF03432">
    <property type="entry name" value="Relaxase"/>
    <property type="match status" value="1"/>
</dbReference>
<organism evidence="3 4">
    <name type="scientific">Enteractinococcus coprophilus</name>
    <dbReference type="NCBI Taxonomy" id="1027633"/>
    <lineage>
        <taxon>Bacteria</taxon>
        <taxon>Bacillati</taxon>
        <taxon>Actinomycetota</taxon>
        <taxon>Actinomycetes</taxon>
        <taxon>Micrococcales</taxon>
        <taxon>Micrococcaceae</taxon>
    </lineage>
</organism>
<gene>
    <name evidence="3" type="ORF">FB556_2720</name>
</gene>
<feature type="domain" description="MobA/VirD2-like nuclease" evidence="2">
    <location>
        <begin position="72"/>
        <end position="171"/>
    </location>
</feature>
<keyword evidence="4" id="KW-1185">Reference proteome</keyword>
<feature type="compositionally biased region" description="Polar residues" evidence="1">
    <location>
        <begin position="321"/>
        <end position="337"/>
    </location>
</feature>
<name>A0A542ZXY7_9MICC</name>
<evidence type="ECO:0000313" key="3">
    <source>
        <dbReference type="EMBL" id="TQL65203.1"/>
    </source>
</evidence>
<evidence type="ECO:0000256" key="1">
    <source>
        <dbReference type="SAM" id="MobiDB-lite"/>
    </source>
</evidence>
<dbReference type="InterPro" id="IPR005094">
    <property type="entry name" value="Endonuclease_MobA/VirD2"/>
</dbReference>
<sequence length="551" mass="61009">MIPNISRGDRMVGLVSYLAGPGRANEHTNPHVVAGSDGVMAWHANEQLDHEAALQLGKTLDRPRTVHDAQMKGGHVWHCSLSLAATEGELGDETWSEIAHAFIHKMGFDTQEGTKAGMRWAAIHHGASTNGNDHIHLAVQLIREDGTKADIGFDYSRAQKVARQLEREFGLVELETEQSKVSEPGYSRAEYEATARRRAEAKYEATRDIEDLDWGELSKAARGEYVAAMKREIKAEGMPRETLKVEVRAAAALADTEAEFVAKLYDHGMLIKPFYKDREQTIVGGYQVALPSKYGEQPWFIAGGSLGHDLSLNRLRQQWETSPELRQQAQHAWQQAGRNLAPTPAGQNHFDPEVLAKQQQAIDDHFHQLRAIPLADGDRWAVEAQHMSGLMASWATADSPYADQLQRAARHLGRSASLKHRPEVPTKKQPWMRGAAMVLTQAATNGKTPAAQVLMMKHVLETVQALATVHEATKQHRRAQDLRLTLQHDLAEVQQAVTQPVAYSPDVESVLAGMKELTPHDLANPTAPMPTAIPETQQAPIHEPDRDGLSR</sequence>
<protein>
    <submittedName>
        <fullName evidence="3">Relaxase/mobilization nuclease-like protein</fullName>
    </submittedName>
</protein>
<dbReference type="OrthoDB" id="4382201at2"/>
<reference evidence="3 4" key="1">
    <citation type="submission" date="2019-06" db="EMBL/GenBank/DDBJ databases">
        <title>Sequencing the genomes of 1000 actinobacteria strains.</title>
        <authorList>
            <person name="Klenk H.-P."/>
        </authorList>
    </citation>
    <scope>NUCLEOTIDE SEQUENCE [LARGE SCALE GENOMIC DNA]</scope>
    <source>
        <strain evidence="3 4">DSM 24083</strain>
    </source>
</reference>
<feature type="compositionally biased region" description="Basic and acidic residues" evidence="1">
    <location>
        <begin position="542"/>
        <end position="551"/>
    </location>
</feature>
<dbReference type="AlphaFoldDB" id="A0A542ZXY7"/>
<comment type="caution">
    <text evidence="3">The sequence shown here is derived from an EMBL/GenBank/DDBJ whole genome shotgun (WGS) entry which is preliminary data.</text>
</comment>
<accession>A0A542ZXY7</accession>
<evidence type="ECO:0000313" key="4">
    <source>
        <dbReference type="Proteomes" id="UP000319746"/>
    </source>
</evidence>
<dbReference type="RefSeq" id="WP_141868562.1">
    <property type="nucleotide sequence ID" value="NZ_BAABAN010000003.1"/>
</dbReference>
<feature type="region of interest" description="Disordered" evidence="1">
    <location>
        <begin position="519"/>
        <end position="551"/>
    </location>
</feature>
<dbReference type="Proteomes" id="UP000319746">
    <property type="component" value="Unassembled WGS sequence"/>
</dbReference>
<dbReference type="EMBL" id="VFOU01000006">
    <property type="protein sequence ID" value="TQL65203.1"/>
    <property type="molecule type" value="Genomic_DNA"/>
</dbReference>
<proteinExistence type="predicted"/>
<evidence type="ECO:0000259" key="2">
    <source>
        <dbReference type="Pfam" id="PF03432"/>
    </source>
</evidence>